<proteinExistence type="inferred from homology"/>
<dbReference type="InterPro" id="IPR023465">
    <property type="entry name" value="Riboflavin_kinase_dom_sf"/>
</dbReference>
<comment type="caution">
    <text evidence="17">The sequence shown here is derived from an EMBL/GenBank/DDBJ whole genome shotgun (WGS) entry which is preliminary data.</text>
</comment>
<dbReference type="GO" id="GO:0003919">
    <property type="term" value="F:FMN adenylyltransferase activity"/>
    <property type="evidence" value="ECO:0007669"/>
    <property type="project" value="UniProtKB-UniRule"/>
</dbReference>
<sequence length="313" mass="35571">MEVISLNYPLDLKKINIQPKVLALGFFDGVHLGHQAVIKQAVAIGQKRNLPVAVMTFDKYPGIVFRQIKDDQFDYLTTLSRKETLLRQLNVDIMYVVNFTSTVGHLAPQEFVDEYLVDLGAKVVVAGFDYTYGPKETANMSTLPSYARQRFDIITIPEQQKYTEKISSSAIRQVLAQGDVDRANDLLGYIYQTEGMVVHGEARGRTLGYPTANIKTTDGERLPAIGIYATEIWIQGRWYPSMTSVGRNVTFGDHRPVTVEVNIFDFHQDIYGENIKLRWNHWLRGEVKFTSAEALVEQLAKDQQNSLAYFNEH</sequence>
<evidence type="ECO:0000256" key="1">
    <source>
        <dbReference type="ARBA" id="ARBA00002121"/>
    </source>
</evidence>
<dbReference type="OrthoDB" id="9803667at2"/>
<evidence type="ECO:0000256" key="4">
    <source>
        <dbReference type="ARBA" id="ARBA00022630"/>
    </source>
</evidence>
<dbReference type="InterPro" id="IPR014729">
    <property type="entry name" value="Rossmann-like_a/b/a_fold"/>
</dbReference>
<evidence type="ECO:0000256" key="13">
    <source>
        <dbReference type="ARBA" id="ARBA00047880"/>
    </source>
</evidence>
<keyword evidence="10 15" id="KW-0274">FAD</keyword>
<dbReference type="Proteomes" id="UP000051813">
    <property type="component" value="Unassembled WGS sequence"/>
</dbReference>
<keyword evidence="4 15" id="KW-0285">Flavoprotein</keyword>
<dbReference type="Gene3D" id="2.40.30.30">
    <property type="entry name" value="Riboflavin kinase-like"/>
    <property type="match status" value="1"/>
</dbReference>
<evidence type="ECO:0000256" key="10">
    <source>
        <dbReference type="ARBA" id="ARBA00022827"/>
    </source>
</evidence>
<keyword evidence="6 15" id="KW-0808">Transferase</keyword>
<dbReference type="GO" id="GO:0005524">
    <property type="term" value="F:ATP binding"/>
    <property type="evidence" value="ECO:0007669"/>
    <property type="project" value="UniProtKB-UniRule"/>
</dbReference>
<dbReference type="Pfam" id="PF01687">
    <property type="entry name" value="Flavokinase"/>
    <property type="match status" value="1"/>
</dbReference>
<evidence type="ECO:0000256" key="8">
    <source>
        <dbReference type="ARBA" id="ARBA00022741"/>
    </source>
</evidence>
<dbReference type="STRING" id="1423738.FC84_GL001533"/>
<keyword evidence="18" id="KW-1185">Reference proteome</keyword>
<dbReference type="SMART" id="SM00904">
    <property type="entry name" value="Flavokinase"/>
    <property type="match status" value="1"/>
</dbReference>
<keyword evidence="8 15" id="KW-0547">Nucleotide-binding</keyword>
<dbReference type="EMBL" id="AYYK01000004">
    <property type="protein sequence ID" value="KRM79358.1"/>
    <property type="molecule type" value="Genomic_DNA"/>
</dbReference>
<dbReference type="GO" id="GO:0009398">
    <property type="term" value="P:FMN biosynthetic process"/>
    <property type="evidence" value="ECO:0007669"/>
    <property type="project" value="UniProtKB-UniRule"/>
</dbReference>
<dbReference type="PIRSF" id="PIRSF004491">
    <property type="entry name" value="FAD_Synth"/>
    <property type="match status" value="1"/>
</dbReference>
<keyword evidence="12" id="KW-0511">Multifunctional enzyme</keyword>
<evidence type="ECO:0000256" key="12">
    <source>
        <dbReference type="ARBA" id="ARBA00023268"/>
    </source>
</evidence>
<evidence type="ECO:0000313" key="18">
    <source>
        <dbReference type="Proteomes" id="UP000051813"/>
    </source>
</evidence>
<dbReference type="NCBIfam" id="TIGR00083">
    <property type="entry name" value="ribF"/>
    <property type="match status" value="1"/>
</dbReference>
<keyword evidence="9 15" id="KW-0418">Kinase</keyword>
<feature type="domain" description="Riboflavin kinase" evidence="16">
    <location>
        <begin position="186"/>
        <end position="311"/>
    </location>
</feature>
<dbReference type="GO" id="GO:0008531">
    <property type="term" value="F:riboflavin kinase activity"/>
    <property type="evidence" value="ECO:0007669"/>
    <property type="project" value="UniProtKB-UniRule"/>
</dbReference>
<evidence type="ECO:0000256" key="15">
    <source>
        <dbReference type="PIRNR" id="PIRNR004491"/>
    </source>
</evidence>
<dbReference type="PATRIC" id="fig|1423738.3.peg.1550"/>
<evidence type="ECO:0000313" key="17">
    <source>
        <dbReference type="EMBL" id="KRM79358.1"/>
    </source>
</evidence>
<dbReference type="InterPro" id="IPR002606">
    <property type="entry name" value="Riboflavin_kinase_bac"/>
</dbReference>
<keyword evidence="5 15" id="KW-0288">FMN</keyword>
<dbReference type="GO" id="GO:0009231">
    <property type="term" value="P:riboflavin biosynthetic process"/>
    <property type="evidence" value="ECO:0007669"/>
    <property type="project" value="InterPro"/>
</dbReference>
<dbReference type="FunFam" id="2.40.30.30:FF:000003">
    <property type="entry name" value="Riboflavin biosynthesis protein"/>
    <property type="match status" value="1"/>
</dbReference>
<dbReference type="CDD" id="cd02064">
    <property type="entry name" value="FAD_synthetase_N"/>
    <property type="match status" value="1"/>
</dbReference>
<reference evidence="17 18" key="1">
    <citation type="journal article" date="2015" name="Genome Announc.">
        <title>Expanding the biotechnology potential of lactobacilli through comparative genomics of 213 strains and associated genera.</title>
        <authorList>
            <person name="Sun Z."/>
            <person name="Harris H.M."/>
            <person name="McCann A."/>
            <person name="Guo C."/>
            <person name="Argimon S."/>
            <person name="Zhang W."/>
            <person name="Yang X."/>
            <person name="Jeffery I.B."/>
            <person name="Cooney J.C."/>
            <person name="Kagawa T.F."/>
            <person name="Liu W."/>
            <person name="Song Y."/>
            <person name="Salvetti E."/>
            <person name="Wrobel A."/>
            <person name="Rasinkangas P."/>
            <person name="Parkhill J."/>
            <person name="Rea M.C."/>
            <person name="O'Sullivan O."/>
            <person name="Ritari J."/>
            <person name="Douillard F.P."/>
            <person name="Paul Ross R."/>
            <person name="Yang R."/>
            <person name="Briner A.E."/>
            <person name="Felis G.E."/>
            <person name="de Vos W.M."/>
            <person name="Barrangou R."/>
            <person name="Klaenhammer T.R."/>
            <person name="Caufield P.W."/>
            <person name="Cui Y."/>
            <person name="Zhang H."/>
            <person name="O'Toole P.W."/>
        </authorList>
    </citation>
    <scope>NUCLEOTIDE SEQUENCE [LARGE SCALE GENOMIC DNA]</scope>
    <source>
        <strain evidence="17 18">DSM 20335</strain>
    </source>
</reference>
<dbReference type="EC" id="2.7.7.2" evidence="15"/>
<evidence type="ECO:0000256" key="5">
    <source>
        <dbReference type="ARBA" id="ARBA00022643"/>
    </source>
</evidence>
<dbReference type="EC" id="2.7.1.26" evidence="15"/>
<comment type="catalytic activity">
    <reaction evidence="13 15">
        <text>riboflavin + ATP = FMN + ADP + H(+)</text>
        <dbReference type="Rhea" id="RHEA:14357"/>
        <dbReference type="ChEBI" id="CHEBI:15378"/>
        <dbReference type="ChEBI" id="CHEBI:30616"/>
        <dbReference type="ChEBI" id="CHEBI:57986"/>
        <dbReference type="ChEBI" id="CHEBI:58210"/>
        <dbReference type="ChEBI" id="CHEBI:456216"/>
        <dbReference type="EC" id="2.7.1.26"/>
    </reaction>
</comment>
<keyword evidence="7 15" id="KW-0548">Nucleotidyltransferase</keyword>
<dbReference type="Gene3D" id="3.40.50.620">
    <property type="entry name" value="HUPs"/>
    <property type="match status" value="1"/>
</dbReference>
<dbReference type="GO" id="GO:0006747">
    <property type="term" value="P:FAD biosynthetic process"/>
    <property type="evidence" value="ECO:0007669"/>
    <property type="project" value="UniProtKB-UniRule"/>
</dbReference>
<evidence type="ECO:0000256" key="7">
    <source>
        <dbReference type="ARBA" id="ARBA00022695"/>
    </source>
</evidence>
<dbReference type="PANTHER" id="PTHR22749:SF6">
    <property type="entry name" value="RIBOFLAVIN KINASE"/>
    <property type="match status" value="1"/>
</dbReference>
<comment type="function">
    <text evidence="1">Catalyzes the phosphorylation of riboflavin to FMN followed by the adenylation of FMN to FAD.</text>
</comment>
<dbReference type="SUPFAM" id="SSF82114">
    <property type="entry name" value="Riboflavin kinase-like"/>
    <property type="match status" value="1"/>
</dbReference>
<dbReference type="AlphaFoldDB" id="A0A0R2BIJ2"/>
<gene>
    <name evidence="17" type="ORF">FC84_GL001533</name>
</gene>
<organism evidence="17 18">
    <name type="scientific">Lapidilactobacillus dextrinicus DSM 20335</name>
    <dbReference type="NCBI Taxonomy" id="1423738"/>
    <lineage>
        <taxon>Bacteria</taxon>
        <taxon>Bacillati</taxon>
        <taxon>Bacillota</taxon>
        <taxon>Bacilli</taxon>
        <taxon>Lactobacillales</taxon>
        <taxon>Lactobacillaceae</taxon>
        <taxon>Lapidilactobacillus</taxon>
    </lineage>
</organism>
<evidence type="ECO:0000256" key="11">
    <source>
        <dbReference type="ARBA" id="ARBA00022840"/>
    </source>
</evidence>
<dbReference type="PANTHER" id="PTHR22749">
    <property type="entry name" value="RIBOFLAVIN KINASE/FMN ADENYLYLTRANSFERASE"/>
    <property type="match status" value="1"/>
</dbReference>
<comment type="pathway">
    <text evidence="2 15">Cofactor biosynthesis; FAD biosynthesis; FAD from FMN: step 1/1.</text>
</comment>
<accession>A0A0R2BIJ2</accession>
<comment type="pathway">
    <text evidence="3 15">Cofactor biosynthesis; FMN biosynthesis; FMN from riboflavin (ATP route): step 1/1.</text>
</comment>
<dbReference type="InterPro" id="IPR015865">
    <property type="entry name" value="Riboflavin_kinase_bac/euk"/>
</dbReference>
<name>A0A0R2BIJ2_9LACO</name>
<dbReference type="RefSeq" id="WP_057755468.1">
    <property type="nucleotide sequence ID" value="NZ_AYYK01000004.1"/>
</dbReference>
<keyword evidence="11 15" id="KW-0067">ATP-binding</keyword>
<dbReference type="UniPathway" id="UPA00276">
    <property type="reaction ID" value="UER00406"/>
</dbReference>
<comment type="catalytic activity">
    <reaction evidence="14 15">
        <text>FMN + ATP + H(+) = FAD + diphosphate</text>
        <dbReference type="Rhea" id="RHEA:17237"/>
        <dbReference type="ChEBI" id="CHEBI:15378"/>
        <dbReference type="ChEBI" id="CHEBI:30616"/>
        <dbReference type="ChEBI" id="CHEBI:33019"/>
        <dbReference type="ChEBI" id="CHEBI:57692"/>
        <dbReference type="ChEBI" id="CHEBI:58210"/>
        <dbReference type="EC" id="2.7.7.2"/>
    </reaction>
</comment>
<evidence type="ECO:0000256" key="3">
    <source>
        <dbReference type="ARBA" id="ARBA00005201"/>
    </source>
</evidence>
<evidence type="ECO:0000259" key="16">
    <source>
        <dbReference type="SMART" id="SM00904"/>
    </source>
</evidence>
<comment type="similarity">
    <text evidence="15">Belongs to the ribF family.</text>
</comment>
<dbReference type="SUPFAM" id="SSF52374">
    <property type="entry name" value="Nucleotidylyl transferase"/>
    <property type="match status" value="1"/>
</dbReference>
<evidence type="ECO:0000256" key="2">
    <source>
        <dbReference type="ARBA" id="ARBA00004726"/>
    </source>
</evidence>
<dbReference type="UniPathway" id="UPA00277">
    <property type="reaction ID" value="UER00407"/>
</dbReference>
<evidence type="ECO:0000256" key="14">
    <source>
        <dbReference type="ARBA" id="ARBA00049494"/>
    </source>
</evidence>
<protein>
    <recommendedName>
        <fullName evidence="15">Riboflavin biosynthesis protein</fullName>
    </recommendedName>
    <domain>
        <recommendedName>
            <fullName evidence="15">Riboflavin kinase</fullName>
            <ecNumber evidence="15">2.7.1.26</ecNumber>
        </recommendedName>
        <alternativeName>
            <fullName evidence="15">Flavokinase</fullName>
        </alternativeName>
    </domain>
    <domain>
        <recommendedName>
            <fullName evidence="15">FMN adenylyltransferase</fullName>
            <ecNumber evidence="15">2.7.7.2</ecNumber>
        </recommendedName>
        <alternativeName>
            <fullName evidence="15">FAD pyrophosphorylase</fullName>
        </alternativeName>
        <alternativeName>
            <fullName evidence="15">FAD synthase</fullName>
        </alternativeName>
    </domain>
</protein>
<evidence type="ECO:0000256" key="6">
    <source>
        <dbReference type="ARBA" id="ARBA00022679"/>
    </source>
</evidence>
<dbReference type="Pfam" id="PF06574">
    <property type="entry name" value="FAD_syn"/>
    <property type="match status" value="1"/>
</dbReference>
<evidence type="ECO:0000256" key="9">
    <source>
        <dbReference type="ARBA" id="ARBA00022777"/>
    </source>
</evidence>
<dbReference type="InterPro" id="IPR023468">
    <property type="entry name" value="Riboflavin_kinase"/>
</dbReference>
<dbReference type="FunFam" id="3.40.50.620:FF:000021">
    <property type="entry name" value="Riboflavin biosynthesis protein"/>
    <property type="match status" value="1"/>
</dbReference>
<dbReference type="InterPro" id="IPR015864">
    <property type="entry name" value="FAD_synthase"/>
</dbReference>